<dbReference type="PROSITE" id="PS50893">
    <property type="entry name" value="ABC_TRANSPORTER_2"/>
    <property type="match status" value="1"/>
</dbReference>
<dbReference type="GO" id="GO:0016887">
    <property type="term" value="F:ATP hydrolysis activity"/>
    <property type="evidence" value="ECO:0007669"/>
    <property type="project" value="InterPro"/>
</dbReference>
<keyword evidence="3" id="KW-1003">Cell membrane</keyword>
<evidence type="ECO:0000256" key="1">
    <source>
        <dbReference type="ARBA" id="ARBA00004651"/>
    </source>
</evidence>
<evidence type="ECO:0000313" key="12">
    <source>
        <dbReference type="EMBL" id="OLV18505.1"/>
    </source>
</evidence>
<dbReference type="Gene3D" id="3.40.50.300">
    <property type="entry name" value="P-loop containing nucleotide triphosphate hydrolases"/>
    <property type="match status" value="1"/>
</dbReference>
<dbReference type="InterPro" id="IPR003593">
    <property type="entry name" value="AAA+_ATPase"/>
</dbReference>
<comment type="caution">
    <text evidence="12">The sequence shown here is derived from an EMBL/GenBank/DDBJ whole genome shotgun (WGS) entry which is preliminary data.</text>
</comment>
<evidence type="ECO:0000256" key="7">
    <source>
        <dbReference type="ARBA" id="ARBA00022989"/>
    </source>
</evidence>
<feature type="transmembrane region" description="Helical" evidence="9">
    <location>
        <begin position="154"/>
        <end position="172"/>
    </location>
</feature>
<protein>
    <submittedName>
        <fullName evidence="12">Lipid A export ATP-binding/permease protein MsbA</fullName>
    </submittedName>
</protein>
<dbReference type="InterPro" id="IPR027417">
    <property type="entry name" value="P-loop_NTPase"/>
</dbReference>
<dbReference type="RefSeq" id="WP_075831762.1">
    <property type="nucleotide sequence ID" value="NZ_MSTI01000066.1"/>
</dbReference>
<dbReference type="GO" id="GO:0015421">
    <property type="term" value="F:ABC-type oligopeptide transporter activity"/>
    <property type="evidence" value="ECO:0007669"/>
    <property type="project" value="TreeGrafter"/>
</dbReference>
<dbReference type="SUPFAM" id="SSF90123">
    <property type="entry name" value="ABC transporter transmembrane region"/>
    <property type="match status" value="1"/>
</dbReference>
<evidence type="ECO:0000259" key="11">
    <source>
        <dbReference type="PROSITE" id="PS50929"/>
    </source>
</evidence>
<gene>
    <name evidence="12" type="ORF">BOO71_0005656</name>
</gene>
<dbReference type="PROSITE" id="PS50929">
    <property type="entry name" value="ABC_TM1F"/>
    <property type="match status" value="1"/>
</dbReference>
<keyword evidence="13" id="KW-1185">Reference proteome</keyword>
<evidence type="ECO:0000313" key="13">
    <source>
        <dbReference type="Proteomes" id="UP000186607"/>
    </source>
</evidence>
<feature type="domain" description="ABC transporter" evidence="10">
    <location>
        <begin position="357"/>
        <end position="600"/>
    </location>
</feature>
<feature type="transmembrane region" description="Helical" evidence="9">
    <location>
        <begin position="299"/>
        <end position="322"/>
    </location>
</feature>
<comment type="subcellular location">
    <subcellularLocation>
        <location evidence="1">Cell membrane</location>
        <topology evidence="1">Multi-pass membrane protein</topology>
    </subcellularLocation>
</comment>
<keyword evidence="2" id="KW-0813">Transport</keyword>
<dbReference type="OrthoDB" id="9806127at2"/>
<feature type="domain" description="ABC transmembrane type-1" evidence="11">
    <location>
        <begin position="53"/>
        <end position="324"/>
    </location>
</feature>
<dbReference type="GO" id="GO:0005886">
    <property type="term" value="C:plasma membrane"/>
    <property type="evidence" value="ECO:0007669"/>
    <property type="project" value="UniProtKB-SubCell"/>
</dbReference>
<dbReference type="InterPro" id="IPR039421">
    <property type="entry name" value="Type_1_exporter"/>
</dbReference>
<evidence type="ECO:0000256" key="9">
    <source>
        <dbReference type="SAM" id="Phobius"/>
    </source>
</evidence>
<dbReference type="PANTHER" id="PTHR43394">
    <property type="entry name" value="ATP-DEPENDENT PERMEASE MDL1, MITOCHONDRIAL"/>
    <property type="match status" value="1"/>
</dbReference>
<evidence type="ECO:0000256" key="8">
    <source>
        <dbReference type="ARBA" id="ARBA00023136"/>
    </source>
</evidence>
<keyword evidence="6 12" id="KW-0067">ATP-binding</keyword>
<dbReference type="InterPro" id="IPR036640">
    <property type="entry name" value="ABC1_TM_sf"/>
</dbReference>
<dbReference type="Pfam" id="PF00005">
    <property type="entry name" value="ABC_tran"/>
    <property type="match status" value="1"/>
</dbReference>
<dbReference type="CDD" id="cd07346">
    <property type="entry name" value="ABC_6TM_exporters"/>
    <property type="match status" value="1"/>
</dbReference>
<feature type="transmembrane region" description="Helical" evidence="9">
    <location>
        <begin position="262"/>
        <end position="287"/>
    </location>
</feature>
<dbReference type="PROSITE" id="PS00211">
    <property type="entry name" value="ABC_TRANSPORTER_1"/>
    <property type="match status" value="1"/>
</dbReference>
<dbReference type="PANTHER" id="PTHR43394:SF1">
    <property type="entry name" value="ATP-BINDING CASSETTE SUB-FAMILY B MEMBER 10, MITOCHONDRIAL"/>
    <property type="match status" value="1"/>
</dbReference>
<keyword evidence="4 9" id="KW-0812">Transmembrane</keyword>
<dbReference type="GO" id="GO:0005524">
    <property type="term" value="F:ATP binding"/>
    <property type="evidence" value="ECO:0007669"/>
    <property type="project" value="UniProtKB-KW"/>
</dbReference>
<evidence type="ECO:0000256" key="2">
    <source>
        <dbReference type="ARBA" id="ARBA00022448"/>
    </source>
</evidence>
<evidence type="ECO:0000256" key="3">
    <source>
        <dbReference type="ARBA" id="ARBA00022475"/>
    </source>
</evidence>
<accession>A0A1U7P006</accession>
<dbReference type="Proteomes" id="UP000186607">
    <property type="component" value="Unassembled WGS sequence"/>
</dbReference>
<organism evidence="12 13">
    <name type="scientific">Deinococcus marmoris</name>
    <dbReference type="NCBI Taxonomy" id="249408"/>
    <lineage>
        <taxon>Bacteria</taxon>
        <taxon>Thermotogati</taxon>
        <taxon>Deinococcota</taxon>
        <taxon>Deinococci</taxon>
        <taxon>Deinococcales</taxon>
        <taxon>Deinococcaceae</taxon>
        <taxon>Deinococcus</taxon>
    </lineage>
</organism>
<dbReference type="EMBL" id="MSTI01000066">
    <property type="protein sequence ID" value="OLV18505.1"/>
    <property type="molecule type" value="Genomic_DNA"/>
</dbReference>
<dbReference type="SUPFAM" id="SSF52540">
    <property type="entry name" value="P-loop containing nucleoside triphosphate hydrolases"/>
    <property type="match status" value="1"/>
</dbReference>
<dbReference type="AlphaFoldDB" id="A0A1U7P006"/>
<dbReference type="FunFam" id="3.40.50.300:FF:000299">
    <property type="entry name" value="ABC transporter ATP-binding protein/permease"/>
    <property type="match status" value="1"/>
</dbReference>
<evidence type="ECO:0000259" key="10">
    <source>
        <dbReference type="PROSITE" id="PS50893"/>
    </source>
</evidence>
<keyword evidence="5" id="KW-0547">Nucleotide-binding</keyword>
<keyword evidence="7 9" id="KW-1133">Transmembrane helix</keyword>
<proteinExistence type="predicted"/>
<dbReference type="eggNOG" id="COG1132">
    <property type="taxonomic scope" value="Bacteria"/>
</dbReference>
<sequence length="604" mass="65906">MSNPALTRPRERPDLPYNGQTPLKTLIGLYRHDHARLALALLVYIVKNSPSWAMPLVTANIINIITRPDAHPITELWWNGAVLLGLQLQNIPTNALYVRLTSRVIRRMEVQLRARLARQFQQLSIGYFGTTSAGALQTKVLRDVEVLEQLTRQVFQDVPALLLTIVVVLTVTALRVPWFLVFFALIVPLALGLYAALQAPIKERNREFRGQLEHLSGRVSEMLRMIPVTRAHSAEEGELSRTLSRLNEVRDAGLRLDSVNGLFGSVTWVVFQGLNAVCLVVAGWAAYTGSLPITVGDVVLISGYFATLTGSALGLVNTLPLIAKGLESVRSIGEVLESPDLEHNEGKRAVTAVRGAFSLQNVNFSYGPEAGAPGERRYGDGVNNLSLEVRPGETIALVGPSGAGKSTVINLLIGFLRPSGGQILLDGQDMAGLDLRTYRQHLSVVPQETLLFDGSVRDNILYGTEGLPDGRLEQVLADAHIQEFLADLPQGLDTRLGEHGARLSGGQKQRIAIARALVRDPRVLILDEATSALDSASEHLIQNALTRLLHGRTCFVVAHRLSTVARADRIVVMEKGRIAEVGTHAELLERGGLYASLHALQRQG</sequence>
<dbReference type="InterPro" id="IPR003439">
    <property type="entry name" value="ABC_transporter-like_ATP-bd"/>
</dbReference>
<feature type="transmembrane region" description="Helical" evidence="9">
    <location>
        <begin position="178"/>
        <end position="197"/>
    </location>
</feature>
<evidence type="ECO:0000256" key="4">
    <source>
        <dbReference type="ARBA" id="ARBA00022692"/>
    </source>
</evidence>
<dbReference type="SMART" id="SM00382">
    <property type="entry name" value="AAA"/>
    <property type="match status" value="1"/>
</dbReference>
<dbReference type="Gene3D" id="1.20.1560.10">
    <property type="entry name" value="ABC transporter type 1, transmembrane domain"/>
    <property type="match status" value="1"/>
</dbReference>
<keyword evidence="8 9" id="KW-0472">Membrane</keyword>
<name>A0A1U7P006_9DEIO</name>
<reference evidence="12 13" key="1">
    <citation type="submission" date="2017-01" db="EMBL/GenBank/DDBJ databases">
        <title>Genome Analysis of Deinococcus marmoris KOPRI26562.</title>
        <authorList>
            <person name="Kim J.H."/>
            <person name="Oh H.-M."/>
        </authorList>
    </citation>
    <scope>NUCLEOTIDE SEQUENCE [LARGE SCALE GENOMIC DNA]</scope>
    <source>
        <strain evidence="12 13">KOPRI26562</strain>
    </source>
</reference>
<dbReference type="Pfam" id="PF00664">
    <property type="entry name" value="ABC_membrane"/>
    <property type="match status" value="1"/>
</dbReference>
<dbReference type="InterPro" id="IPR011527">
    <property type="entry name" value="ABC1_TM_dom"/>
</dbReference>
<evidence type="ECO:0000256" key="6">
    <source>
        <dbReference type="ARBA" id="ARBA00022840"/>
    </source>
</evidence>
<dbReference type="STRING" id="249408.BOO71_0005656"/>
<dbReference type="InterPro" id="IPR017871">
    <property type="entry name" value="ABC_transporter-like_CS"/>
</dbReference>
<evidence type="ECO:0000256" key="5">
    <source>
        <dbReference type="ARBA" id="ARBA00022741"/>
    </source>
</evidence>